<dbReference type="GO" id="GO:0008270">
    <property type="term" value="F:zinc ion binding"/>
    <property type="evidence" value="ECO:0007669"/>
    <property type="project" value="UniProtKB-UniRule"/>
</dbReference>
<comment type="similarity">
    <text evidence="5">In the C-terminal section; belongs to the PRA-PH family.</text>
</comment>
<sequence>MTARPPLSMLALERAAAGSRWPLTAVLDALPWNADGLIAAIAQQHDTGEVLMLAWMNRQALAETLERGQVCYWSRSRQQLWRKGESSGHRQRLVEARLDCDGDAVLLRVEQQGPACHTGRPNCFYNAIRDGAVEIISAPQETSP</sequence>
<name>A0A0N0VJ87_9PSED</name>
<dbReference type="PATRIC" id="fig|50340.43.peg.987"/>
<dbReference type="GO" id="GO:0004635">
    <property type="term" value="F:phosphoribosyl-AMP cyclohydrolase activity"/>
    <property type="evidence" value="ECO:0007669"/>
    <property type="project" value="UniProtKB-UniRule"/>
</dbReference>
<dbReference type="NCBIfam" id="NF000768">
    <property type="entry name" value="PRK00051.1"/>
    <property type="match status" value="1"/>
</dbReference>
<dbReference type="FunFam" id="3.10.20.810:FF:000001">
    <property type="entry name" value="Histidine biosynthesis bifunctional protein HisIE"/>
    <property type="match status" value="1"/>
</dbReference>
<evidence type="ECO:0000256" key="8">
    <source>
        <dbReference type="ARBA" id="ARBA00022605"/>
    </source>
</evidence>
<dbReference type="UniPathway" id="UPA00031">
    <property type="reaction ID" value="UER00008"/>
</dbReference>
<evidence type="ECO:0000256" key="2">
    <source>
        <dbReference type="ARBA" id="ARBA00001460"/>
    </source>
</evidence>
<comment type="caution">
    <text evidence="13">The sequence shown here is derived from an EMBL/GenBank/DDBJ whole genome shotgun (WGS) entry which is preliminary data.</text>
</comment>
<dbReference type="Proteomes" id="UP000037931">
    <property type="component" value="Unassembled WGS sequence"/>
</dbReference>
<evidence type="ECO:0000256" key="6">
    <source>
        <dbReference type="ARBA" id="ARBA00008299"/>
    </source>
</evidence>
<feature type="binding site" evidence="11">
    <location>
        <position position="116"/>
    </location>
    <ligand>
        <name>Zn(2+)</name>
        <dbReference type="ChEBI" id="CHEBI:29105"/>
        <note>ligand shared between dimeric partners</note>
    </ligand>
</feature>
<comment type="subunit">
    <text evidence="11">Homodimer.</text>
</comment>
<comment type="pathway">
    <text evidence="3 11">Amino-acid biosynthesis; L-histidine biosynthesis; L-histidine from 5-phospho-alpha-D-ribose 1-diphosphate: step 3/9.</text>
</comment>
<gene>
    <name evidence="11" type="primary">hisI</name>
    <name evidence="13" type="ORF">PF66_03689</name>
</gene>
<organism evidence="13 14">
    <name type="scientific">Pseudomonas asplenii</name>
    <dbReference type="NCBI Taxonomy" id="53407"/>
    <lineage>
        <taxon>Bacteria</taxon>
        <taxon>Pseudomonadati</taxon>
        <taxon>Pseudomonadota</taxon>
        <taxon>Gammaproteobacteria</taxon>
        <taxon>Pseudomonadales</taxon>
        <taxon>Pseudomonadaceae</taxon>
        <taxon>Pseudomonas</taxon>
    </lineage>
</organism>
<dbReference type="OrthoDB" id="9795769at2"/>
<feature type="binding site" evidence="11">
    <location>
        <position position="103"/>
    </location>
    <ligand>
        <name>Mg(2+)</name>
        <dbReference type="ChEBI" id="CHEBI:18420"/>
    </ligand>
</feature>
<evidence type="ECO:0000256" key="10">
    <source>
        <dbReference type="ARBA" id="ARBA00023102"/>
    </source>
</evidence>
<comment type="pathway">
    <text evidence="4">Amino-acid biosynthesis; L-histidine biosynthesis; L-histidine from 5-phospho-alpha-D-ribose 1-diphosphate: step 2/9.</text>
</comment>
<comment type="catalytic activity">
    <reaction evidence="2">
        <text>1-(5-phospho-beta-D-ribosyl)-ATP + H2O = 1-(5-phospho-beta-D-ribosyl)-5'-AMP + diphosphate + H(+)</text>
        <dbReference type="Rhea" id="RHEA:22828"/>
        <dbReference type="ChEBI" id="CHEBI:15377"/>
        <dbReference type="ChEBI" id="CHEBI:15378"/>
        <dbReference type="ChEBI" id="CHEBI:33019"/>
        <dbReference type="ChEBI" id="CHEBI:59457"/>
        <dbReference type="ChEBI" id="CHEBI:73183"/>
        <dbReference type="EC" id="3.6.1.31"/>
    </reaction>
</comment>
<evidence type="ECO:0000256" key="3">
    <source>
        <dbReference type="ARBA" id="ARBA00005169"/>
    </source>
</evidence>
<dbReference type="GO" id="GO:0004636">
    <property type="term" value="F:phosphoribosyl-ATP diphosphatase activity"/>
    <property type="evidence" value="ECO:0007669"/>
    <property type="project" value="UniProtKB-EC"/>
</dbReference>
<proteinExistence type="inferred from homology"/>
<feature type="domain" description="Phosphoribosyl-AMP cyclohydrolase" evidence="12">
    <location>
        <begin position="52"/>
        <end position="125"/>
    </location>
</feature>
<dbReference type="PANTHER" id="PTHR42945">
    <property type="entry name" value="HISTIDINE BIOSYNTHESIS BIFUNCTIONAL PROTEIN"/>
    <property type="match status" value="1"/>
</dbReference>
<evidence type="ECO:0000256" key="11">
    <source>
        <dbReference type="HAMAP-Rule" id="MF_01021"/>
    </source>
</evidence>
<feature type="binding site" evidence="11">
    <location>
        <position position="100"/>
    </location>
    <ligand>
        <name>Zn(2+)</name>
        <dbReference type="ChEBI" id="CHEBI:29105"/>
        <note>ligand shared between dimeric partners</note>
    </ligand>
</feature>
<dbReference type="SUPFAM" id="SSF141734">
    <property type="entry name" value="HisI-like"/>
    <property type="match status" value="1"/>
</dbReference>
<comment type="similarity">
    <text evidence="11">Belongs to the PRA-CH family.</text>
</comment>
<comment type="cofactor">
    <cofactor evidence="11">
        <name>Mg(2+)</name>
        <dbReference type="ChEBI" id="CHEBI:18420"/>
    </cofactor>
    <text evidence="11">Binds 1 Mg(2+) ion per subunit.</text>
</comment>
<keyword evidence="11" id="KW-0862">Zinc</keyword>
<dbReference type="AlphaFoldDB" id="A0A0N0VJ87"/>
<reference evidence="13 14" key="1">
    <citation type="journal article" date="2015" name="PLoS ONE">
        <title>Rice-Infecting Pseudomonas Genomes Are Highly Accessorized and Harbor Multiple Putative Virulence Mechanisms to Cause Sheath Brown Rot.</title>
        <authorList>
            <person name="Quibod I.L."/>
            <person name="Grande G."/>
            <person name="Oreiro E.G."/>
            <person name="Borja F.N."/>
            <person name="Dossa G.S."/>
            <person name="Mauleon R."/>
            <person name="Cruz C.V."/>
            <person name="Oliva R."/>
        </authorList>
    </citation>
    <scope>NUCLEOTIDE SEQUENCE [LARGE SCALE GENOMIC DNA]</scope>
    <source>
        <strain evidence="13 14">IRRI 6609</strain>
    </source>
</reference>
<keyword evidence="8 11" id="KW-0028">Amino-acid biosynthesis</keyword>
<feature type="binding site" evidence="11">
    <location>
        <position position="99"/>
    </location>
    <ligand>
        <name>Mg(2+)</name>
        <dbReference type="ChEBI" id="CHEBI:18420"/>
    </ligand>
</feature>
<dbReference type="InterPro" id="IPR038019">
    <property type="entry name" value="PRib_AMP_CycHydrolase_sf"/>
</dbReference>
<keyword evidence="14" id="KW-1185">Reference proteome</keyword>
<dbReference type="STRING" id="50340.PF66_03689"/>
<evidence type="ECO:0000256" key="1">
    <source>
        <dbReference type="ARBA" id="ARBA00000024"/>
    </source>
</evidence>
<evidence type="ECO:0000256" key="9">
    <source>
        <dbReference type="ARBA" id="ARBA00022801"/>
    </source>
</evidence>
<comment type="subcellular location">
    <subcellularLocation>
        <location evidence="11">Cytoplasm</location>
    </subcellularLocation>
</comment>
<keyword evidence="10 11" id="KW-0368">Histidine biosynthesis</keyword>
<comment type="function">
    <text evidence="11">Catalyzes the hydrolysis of the adenine ring of phosphoribosyl-AMP.</text>
</comment>
<dbReference type="InterPro" id="IPR026660">
    <property type="entry name" value="PRA-CH"/>
</dbReference>
<keyword evidence="7 11" id="KW-0963">Cytoplasm</keyword>
<evidence type="ECO:0000256" key="7">
    <source>
        <dbReference type="ARBA" id="ARBA00022490"/>
    </source>
</evidence>
<comment type="similarity">
    <text evidence="6">In the N-terminal section; belongs to the PRA-CH family.</text>
</comment>
<dbReference type="EC" id="3.5.4.19" evidence="11"/>
<dbReference type="HAMAP" id="MF_01021">
    <property type="entry name" value="HisI"/>
    <property type="match status" value="1"/>
</dbReference>
<dbReference type="PANTHER" id="PTHR42945:SF1">
    <property type="entry name" value="HISTIDINE BIOSYNTHESIS BIFUNCTIONAL PROTEIN HIS7"/>
    <property type="match status" value="1"/>
</dbReference>
<protein>
    <recommendedName>
        <fullName evidence="11">Phosphoribosyl-AMP cyclohydrolase</fullName>
        <shortName evidence="11">PRA-CH</shortName>
        <ecNumber evidence="11">3.5.4.19</ecNumber>
    </recommendedName>
</protein>
<dbReference type="Pfam" id="PF01502">
    <property type="entry name" value="PRA-CH"/>
    <property type="match status" value="1"/>
</dbReference>
<dbReference type="EMBL" id="JSYZ01000014">
    <property type="protein sequence ID" value="KPA89835.1"/>
    <property type="molecule type" value="Genomic_DNA"/>
</dbReference>
<evidence type="ECO:0000256" key="5">
    <source>
        <dbReference type="ARBA" id="ARBA00007731"/>
    </source>
</evidence>
<evidence type="ECO:0000313" key="13">
    <source>
        <dbReference type="EMBL" id="KPA89835.1"/>
    </source>
</evidence>
<dbReference type="InterPro" id="IPR002496">
    <property type="entry name" value="PRib_AMP_CycHydrolase_dom"/>
</dbReference>
<dbReference type="GO" id="GO:0000105">
    <property type="term" value="P:L-histidine biosynthetic process"/>
    <property type="evidence" value="ECO:0007669"/>
    <property type="project" value="UniProtKB-UniRule"/>
</dbReference>
<evidence type="ECO:0000313" key="14">
    <source>
        <dbReference type="Proteomes" id="UP000037931"/>
    </source>
</evidence>
<evidence type="ECO:0000256" key="4">
    <source>
        <dbReference type="ARBA" id="ARBA00005204"/>
    </source>
</evidence>
<keyword evidence="11" id="KW-0479">Metal-binding</keyword>
<comment type="catalytic activity">
    <reaction evidence="1 11">
        <text>1-(5-phospho-beta-D-ribosyl)-5'-AMP + H2O = 1-(5-phospho-beta-D-ribosyl)-5-[(5-phospho-beta-D-ribosylamino)methylideneamino]imidazole-4-carboxamide</text>
        <dbReference type="Rhea" id="RHEA:20049"/>
        <dbReference type="ChEBI" id="CHEBI:15377"/>
        <dbReference type="ChEBI" id="CHEBI:58435"/>
        <dbReference type="ChEBI" id="CHEBI:59457"/>
        <dbReference type="EC" id="3.5.4.19"/>
    </reaction>
</comment>
<comment type="cofactor">
    <cofactor evidence="11">
        <name>Zn(2+)</name>
        <dbReference type="ChEBI" id="CHEBI:29105"/>
    </cofactor>
    <text evidence="11">Binds 1 zinc ion per subunit.</text>
</comment>
<dbReference type="Gene3D" id="3.10.20.810">
    <property type="entry name" value="Phosphoribosyl-AMP cyclohydrolase"/>
    <property type="match status" value="1"/>
</dbReference>
<accession>A0A0N0VJ87</accession>
<keyword evidence="9 11" id="KW-0378">Hydrolase</keyword>
<dbReference type="GO" id="GO:0005737">
    <property type="term" value="C:cytoplasm"/>
    <property type="evidence" value="ECO:0007669"/>
    <property type="project" value="UniProtKB-SubCell"/>
</dbReference>
<dbReference type="GO" id="GO:0000287">
    <property type="term" value="F:magnesium ion binding"/>
    <property type="evidence" value="ECO:0007669"/>
    <property type="project" value="UniProtKB-UniRule"/>
</dbReference>
<evidence type="ECO:0000259" key="12">
    <source>
        <dbReference type="Pfam" id="PF01502"/>
    </source>
</evidence>
<feature type="binding site" evidence="11">
    <location>
        <position position="123"/>
    </location>
    <ligand>
        <name>Zn(2+)</name>
        <dbReference type="ChEBI" id="CHEBI:29105"/>
        <note>ligand shared between dimeric partners</note>
    </ligand>
</feature>
<keyword evidence="11" id="KW-0460">Magnesium</keyword>
<feature type="binding site" evidence="11">
    <location>
        <position position="101"/>
    </location>
    <ligand>
        <name>Mg(2+)</name>
        <dbReference type="ChEBI" id="CHEBI:18420"/>
    </ligand>
</feature>
<dbReference type="RefSeq" id="WP_152973052.1">
    <property type="nucleotide sequence ID" value="NZ_JSYZ01000014.1"/>
</dbReference>